<feature type="signal peptide" evidence="1">
    <location>
        <begin position="1"/>
        <end position="25"/>
    </location>
</feature>
<dbReference type="AlphaFoldDB" id="A0A6S6U0F2"/>
<gene>
    <name evidence="2" type="ORF">HELGO_WM54461</name>
</gene>
<protein>
    <recommendedName>
        <fullName evidence="3">T9SS C-terminal target domain-containing protein</fullName>
    </recommendedName>
</protein>
<keyword evidence="1" id="KW-0732">Signal</keyword>
<organism evidence="2">
    <name type="scientific">uncultured Aureispira sp</name>
    <dbReference type="NCBI Taxonomy" id="1331704"/>
    <lineage>
        <taxon>Bacteria</taxon>
        <taxon>Pseudomonadati</taxon>
        <taxon>Bacteroidota</taxon>
        <taxon>Saprospiria</taxon>
        <taxon>Saprospirales</taxon>
        <taxon>Saprospiraceae</taxon>
        <taxon>Aureispira</taxon>
        <taxon>environmental samples</taxon>
    </lineage>
</organism>
<reference evidence="2" key="1">
    <citation type="submission" date="2020-01" db="EMBL/GenBank/DDBJ databases">
        <authorList>
            <person name="Meier V. D."/>
            <person name="Meier V D."/>
        </authorList>
    </citation>
    <scope>NUCLEOTIDE SEQUENCE</scope>
    <source>
        <strain evidence="2">HLG_WM_MAG_10</strain>
    </source>
</reference>
<evidence type="ECO:0000313" key="2">
    <source>
        <dbReference type="EMBL" id="CAA6828115.1"/>
    </source>
</evidence>
<evidence type="ECO:0000256" key="1">
    <source>
        <dbReference type="SAM" id="SignalP"/>
    </source>
</evidence>
<accession>A0A6S6U0F2</accession>
<dbReference type="EMBL" id="CACVAQ010000422">
    <property type="protein sequence ID" value="CAA6828115.1"/>
    <property type="molecule type" value="Genomic_DNA"/>
</dbReference>
<feature type="non-terminal residue" evidence="2">
    <location>
        <position position="541"/>
    </location>
</feature>
<evidence type="ECO:0008006" key="3">
    <source>
        <dbReference type="Google" id="ProtNLM"/>
    </source>
</evidence>
<name>A0A6S6U0F2_9BACT</name>
<feature type="chain" id="PRO_5027694901" description="T9SS C-terminal target domain-containing protein" evidence="1">
    <location>
        <begin position="26"/>
        <end position="541"/>
    </location>
</feature>
<proteinExistence type="predicted"/>
<sequence length="541" mass="59295">MTMNKIIFWFFFSACYLGSVCSLFAQKGPPTNRAEPADPAYRTNCTESRAQTDLAINNVRARLRAGGDMWWDGNQPQYVVPNVDPASGEPEIVSLYSGAIWLGAYDDGGNLILAAQTYRGDGNDYWTGPLDPDLGTIEKIDCERWDLHFTVFGDDITALRADFLDPLNPGVQGTPSRGLLGWPGRGNPNFLNIHGFDIRDYNQDLAPFIDANSDGIYNPYDGDHPIIEVSGCESFNYNSPVYADQMTWWVYNDNGNLHTQTNGQTMKMEIQATAFGYRTTDAINNQTFYRYKLLNRNKLALNNTYFSLWTDPDLGCRSDDYIGCDTMTGMGYVYNADANDDNPCAGLAGYGTDIPALGVDYFRGPLDSAGAEIGLSSFQYHIISTTDPKGIPSSAIGYYRLISGYWPNGTPITAGGDGYNPNNATAVPTSYVFPSFPSESGGGAWSMCSESLSGLDQAFLHTSGPFVLKPGATNEMISGVVWVPSIPDYPCPALESLVSADVLAQNLFDNCFKITDGPDAPYIDVIEMNQELVLNLYYSAE</sequence>